<keyword evidence="2" id="KW-1185">Reference proteome</keyword>
<dbReference type="EMBL" id="JABFUD020000001">
    <property type="protein sequence ID" value="KAI5084467.1"/>
    <property type="molecule type" value="Genomic_DNA"/>
</dbReference>
<evidence type="ECO:0000313" key="2">
    <source>
        <dbReference type="Proteomes" id="UP000886520"/>
    </source>
</evidence>
<name>A0A9D4VDX0_ADICA</name>
<gene>
    <name evidence="1" type="ORF">GOP47_0000636</name>
</gene>
<evidence type="ECO:0000313" key="1">
    <source>
        <dbReference type="EMBL" id="KAI5084467.1"/>
    </source>
</evidence>
<protein>
    <submittedName>
        <fullName evidence="1">Uncharacterized protein</fullName>
    </submittedName>
</protein>
<organism evidence="1 2">
    <name type="scientific">Adiantum capillus-veneris</name>
    <name type="common">Maidenhair fern</name>
    <dbReference type="NCBI Taxonomy" id="13818"/>
    <lineage>
        <taxon>Eukaryota</taxon>
        <taxon>Viridiplantae</taxon>
        <taxon>Streptophyta</taxon>
        <taxon>Embryophyta</taxon>
        <taxon>Tracheophyta</taxon>
        <taxon>Polypodiopsida</taxon>
        <taxon>Polypodiidae</taxon>
        <taxon>Polypodiales</taxon>
        <taxon>Pteridineae</taxon>
        <taxon>Pteridaceae</taxon>
        <taxon>Vittarioideae</taxon>
        <taxon>Adiantum</taxon>
    </lineage>
</organism>
<dbReference type="AlphaFoldDB" id="A0A9D4VDX0"/>
<sequence length="61" mass="6850">METDITEGDNEEPLDDDGEDYDLVDLANILTKTKLSSGIFIYFNAKLTTLEKVHVDVVTML</sequence>
<reference evidence="1" key="1">
    <citation type="submission" date="2021-01" db="EMBL/GenBank/DDBJ databases">
        <title>Adiantum capillus-veneris genome.</title>
        <authorList>
            <person name="Fang Y."/>
            <person name="Liao Q."/>
        </authorList>
    </citation>
    <scope>NUCLEOTIDE SEQUENCE</scope>
    <source>
        <strain evidence="1">H3</strain>
        <tissue evidence="1">Leaf</tissue>
    </source>
</reference>
<accession>A0A9D4VDX0</accession>
<proteinExistence type="predicted"/>
<comment type="caution">
    <text evidence="1">The sequence shown here is derived from an EMBL/GenBank/DDBJ whole genome shotgun (WGS) entry which is preliminary data.</text>
</comment>
<dbReference type="Proteomes" id="UP000886520">
    <property type="component" value="Chromosome 1"/>
</dbReference>